<feature type="chain" id="PRO_5046832323" description="Porin" evidence="1">
    <location>
        <begin position="22"/>
        <end position="439"/>
    </location>
</feature>
<organism evidence="2 3">
    <name type="scientific">Acidicapsa dinghuensis</name>
    <dbReference type="NCBI Taxonomy" id="2218256"/>
    <lineage>
        <taxon>Bacteria</taxon>
        <taxon>Pseudomonadati</taxon>
        <taxon>Acidobacteriota</taxon>
        <taxon>Terriglobia</taxon>
        <taxon>Terriglobales</taxon>
        <taxon>Acidobacteriaceae</taxon>
        <taxon>Acidicapsa</taxon>
    </lineage>
</organism>
<reference evidence="3" key="1">
    <citation type="journal article" date="2019" name="Int. J. Syst. Evol. Microbiol.">
        <title>The Global Catalogue of Microorganisms (GCM) 10K type strain sequencing project: providing services to taxonomists for standard genome sequencing and annotation.</title>
        <authorList>
            <consortium name="The Broad Institute Genomics Platform"/>
            <consortium name="The Broad Institute Genome Sequencing Center for Infectious Disease"/>
            <person name="Wu L."/>
            <person name="Ma J."/>
        </authorList>
    </citation>
    <scope>NUCLEOTIDE SEQUENCE [LARGE SCALE GENOMIC DNA]</scope>
    <source>
        <strain evidence="3">JCM 4087</strain>
    </source>
</reference>
<evidence type="ECO:0000313" key="2">
    <source>
        <dbReference type="EMBL" id="MFC5864834.1"/>
    </source>
</evidence>
<proteinExistence type="predicted"/>
<name>A0ABW1ELF9_9BACT</name>
<evidence type="ECO:0000256" key="1">
    <source>
        <dbReference type="SAM" id="SignalP"/>
    </source>
</evidence>
<keyword evidence="1" id="KW-0732">Signal</keyword>
<accession>A0ABW1ELF9</accession>
<evidence type="ECO:0000313" key="3">
    <source>
        <dbReference type="Proteomes" id="UP001596091"/>
    </source>
</evidence>
<protein>
    <recommendedName>
        <fullName evidence="4">Porin</fullName>
    </recommendedName>
</protein>
<dbReference type="RefSeq" id="WP_263332461.1">
    <property type="nucleotide sequence ID" value="NZ_JAGSYH010000001.1"/>
</dbReference>
<feature type="signal peptide" evidence="1">
    <location>
        <begin position="1"/>
        <end position="21"/>
    </location>
</feature>
<keyword evidence="3" id="KW-1185">Reference proteome</keyword>
<gene>
    <name evidence="2" type="ORF">ACFPT7_21180</name>
</gene>
<comment type="caution">
    <text evidence="2">The sequence shown here is derived from an EMBL/GenBank/DDBJ whole genome shotgun (WGS) entry which is preliminary data.</text>
</comment>
<dbReference type="EMBL" id="JBHSPH010000010">
    <property type="protein sequence ID" value="MFC5864834.1"/>
    <property type="molecule type" value="Genomic_DNA"/>
</dbReference>
<sequence length="439" mass="48113">MFCRILTLLCVTGMSFPFALAQSQPSQEQPVSQGDAMDSAMQMGGPATTLKDNVLRHTASGTSLEPDAVAPPMLMTMHGNWMLMLHGQAMIAEQQQTGPRGHDKLFSANWFMPMAQREIGRGQLTLRTMLSLEPATISGRYYPELFQQGETAFGKPIVDGQHPHNLFMEIAGIYDYHASDGLLLSIYAAPVGDPSLGPVAFPHRISASEDPLAPLGHHLEDSTHIAYEVVTAGATYGRVHWEASGFHGREPGENRWTIAVGGLDSWSTRLTVTPTRTFAMQYSVGHLHSPEALHPEEDVLRQTASIAYHHGWGSGDEASTLDGLLLWGRNHTIGTPTNANGYLLEATAQIRKRDSLWTRMENVDRTTDLLGAAAPAEETVVGRVQAYTAGYTHRIYRNGWSWYNLGAQTTFYDTPGTLRSLYGDHPVGVAVVLNIHLGR</sequence>
<evidence type="ECO:0008006" key="4">
    <source>
        <dbReference type="Google" id="ProtNLM"/>
    </source>
</evidence>
<dbReference type="Proteomes" id="UP001596091">
    <property type="component" value="Unassembled WGS sequence"/>
</dbReference>